<dbReference type="EMBL" id="CMVM020000031">
    <property type="status" value="NOT_ANNOTATED_CDS"/>
    <property type="molecule type" value="Genomic_DNA"/>
</dbReference>
<dbReference type="EnsemblMetazoa" id="OVOC1211.1">
    <property type="protein sequence ID" value="OVOC1211.1"/>
    <property type="gene ID" value="WBGene00238020"/>
</dbReference>
<evidence type="ECO:0000256" key="5">
    <source>
        <dbReference type="ARBA" id="ARBA00022723"/>
    </source>
</evidence>
<keyword evidence="4" id="KW-0645">Protease</keyword>
<evidence type="ECO:0000256" key="8">
    <source>
        <dbReference type="ARBA" id="ARBA00022833"/>
    </source>
</evidence>
<keyword evidence="9" id="KW-0482">Metalloprotease</keyword>
<dbReference type="InterPro" id="IPR003146">
    <property type="entry name" value="M14A_act_pep"/>
</dbReference>
<evidence type="ECO:0000313" key="15">
    <source>
        <dbReference type="EnsemblMetazoa" id="OVOC1211.1"/>
    </source>
</evidence>
<comment type="caution">
    <text evidence="11">Lacks conserved residue(s) required for the propagation of feature annotation.</text>
</comment>
<feature type="domain" description="Peptidase M14" evidence="14">
    <location>
        <begin position="165"/>
        <end position="479"/>
    </location>
</feature>
<dbReference type="InterPro" id="IPR000834">
    <property type="entry name" value="Peptidase_M14"/>
</dbReference>
<dbReference type="GO" id="GO:0006508">
    <property type="term" value="P:proteolysis"/>
    <property type="evidence" value="ECO:0007669"/>
    <property type="project" value="UniProtKB-KW"/>
</dbReference>
<evidence type="ECO:0000256" key="6">
    <source>
        <dbReference type="ARBA" id="ARBA00022729"/>
    </source>
</evidence>
<sequence length="608" mass="70468">MANTDKVIKMSNRFLMQIIISAFFVLIPNTTAFIKGNSTDDQKYKVIRTIPENSRQLAILSQLLYESTESQLNFWRSPTDIEQPADIMLKSSIISSLSDLLMKYNMTFKVIIDDVEKLMYEREGRPRNGNLQNNSTTNNSIMDLFSKRWKDVTSSKNRAKYRFGDYHSYDIIISWLNDIESLYPNMAKVFTIGQTFEGRKINGIKIGNPIDKTDKRIIWIDGGIHAREWASIHTVLYIIDQLISKYGTDPQITSYVDMLNFYFVPVVNPDGYEYSRSDQIPQARFWRKNRGKITCFKDQWYRQRCCTGVDLNRNFDFYWGEIGSSSQICSEIYHGSKPFSEPETRAIRDKLLSAEMFGKVDAFITLHTYSQMWIHPYSHQRRSFPNDVNDLEEVGKQAVKALEDVYGTKFRFGSGADILYPSSGGSDDWAKSKAGVKFVYLLELRPGENDYDGFLLDRRQLIPTGRETWAGIRVVINAIIRSQRAVAPGIPINSITNRSRSNLRFTTSRFPSRQPFKTTTTKAPLLKSSTVTTIRPKPKTMMASRTDYRLENLRRRERFIRHKFRRFQKEFCADTSSWCAHWIDISPNICQTAATYMRQKCALSCRLC</sequence>
<dbReference type="Pfam" id="PF01549">
    <property type="entry name" value="ShK"/>
    <property type="match status" value="1"/>
</dbReference>
<dbReference type="SUPFAM" id="SSF54897">
    <property type="entry name" value="Protease propeptides/inhibitors"/>
    <property type="match status" value="1"/>
</dbReference>
<reference evidence="16" key="1">
    <citation type="submission" date="2013-10" db="EMBL/GenBank/DDBJ databases">
        <title>Genome sequencing of Onchocerca volvulus.</title>
        <authorList>
            <person name="Cotton J."/>
            <person name="Tsai J."/>
            <person name="Stanley E."/>
            <person name="Tracey A."/>
            <person name="Holroyd N."/>
            <person name="Lustigman S."/>
            <person name="Berriman M."/>
        </authorList>
    </citation>
    <scope>NUCLEOTIDE SEQUENCE</scope>
</reference>
<keyword evidence="5" id="KW-0479">Metal-binding</keyword>
<evidence type="ECO:0000256" key="3">
    <source>
        <dbReference type="ARBA" id="ARBA00022645"/>
    </source>
</evidence>
<keyword evidence="16" id="KW-1185">Reference proteome</keyword>
<accession>A0A8R1TLJ8</accession>
<dbReference type="SUPFAM" id="SSF53187">
    <property type="entry name" value="Zn-dependent exopeptidases"/>
    <property type="match status" value="1"/>
</dbReference>
<evidence type="ECO:0000313" key="16">
    <source>
        <dbReference type="Proteomes" id="UP000024404"/>
    </source>
</evidence>
<dbReference type="PRINTS" id="PR00765">
    <property type="entry name" value="CRBOXYPTASEA"/>
</dbReference>
<dbReference type="GO" id="GO:0004181">
    <property type="term" value="F:metallocarboxypeptidase activity"/>
    <property type="evidence" value="ECO:0007669"/>
    <property type="project" value="InterPro"/>
</dbReference>
<dbReference type="PANTHER" id="PTHR11705:SF54">
    <property type="entry name" value="SHKT DOMAIN-CONTAINING PROTEIN"/>
    <property type="match status" value="1"/>
</dbReference>
<dbReference type="Pfam" id="PF02244">
    <property type="entry name" value="Propep_M14"/>
    <property type="match status" value="1"/>
</dbReference>
<dbReference type="Gene3D" id="3.30.70.340">
    <property type="entry name" value="Metallocarboxypeptidase-like"/>
    <property type="match status" value="1"/>
</dbReference>
<dbReference type="FunFam" id="3.40.630.10:FF:000070">
    <property type="entry name" value="Putative carboxypeptidase suro-1"/>
    <property type="match status" value="1"/>
</dbReference>
<comment type="similarity">
    <text evidence="2 12">Belongs to the peptidase M14 family.</text>
</comment>
<evidence type="ECO:0000256" key="9">
    <source>
        <dbReference type="ARBA" id="ARBA00023049"/>
    </source>
</evidence>
<keyword evidence="7" id="KW-0378">Hydrolase</keyword>
<evidence type="ECO:0000259" key="14">
    <source>
        <dbReference type="PROSITE" id="PS52035"/>
    </source>
</evidence>
<keyword evidence="6" id="KW-0732">Signal</keyword>
<dbReference type="GO" id="GO:0005615">
    <property type="term" value="C:extracellular space"/>
    <property type="evidence" value="ECO:0007669"/>
    <property type="project" value="TreeGrafter"/>
</dbReference>
<feature type="active site" description="Proton donor/acceptor" evidence="12">
    <location>
        <position position="443"/>
    </location>
</feature>
<protein>
    <submittedName>
        <fullName evidence="15">ShKT domain-containing protein</fullName>
    </submittedName>
</protein>
<dbReference type="Proteomes" id="UP000024404">
    <property type="component" value="Unassembled WGS sequence"/>
</dbReference>
<proteinExistence type="inferred from homology"/>
<dbReference type="Pfam" id="PF00246">
    <property type="entry name" value="Peptidase_M14"/>
    <property type="match status" value="1"/>
</dbReference>
<name>A0A8R1TLJ8_ONCVO</name>
<reference evidence="15" key="2">
    <citation type="submission" date="2022-06" db="UniProtKB">
        <authorList>
            <consortium name="EnsemblMetazoa"/>
        </authorList>
    </citation>
    <scope>IDENTIFICATION</scope>
</reference>
<evidence type="ECO:0000256" key="10">
    <source>
        <dbReference type="ARBA" id="ARBA00023157"/>
    </source>
</evidence>
<evidence type="ECO:0000256" key="2">
    <source>
        <dbReference type="ARBA" id="ARBA00005988"/>
    </source>
</evidence>
<evidence type="ECO:0000256" key="12">
    <source>
        <dbReference type="PROSITE-ProRule" id="PRU01379"/>
    </source>
</evidence>
<keyword evidence="8" id="KW-0862">Zinc</keyword>
<dbReference type="GO" id="GO:0008270">
    <property type="term" value="F:zinc ion binding"/>
    <property type="evidence" value="ECO:0007669"/>
    <property type="project" value="InterPro"/>
</dbReference>
<evidence type="ECO:0000256" key="11">
    <source>
        <dbReference type="PROSITE-ProRule" id="PRU01005"/>
    </source>
</evidence>
<dbReference type="PANTHER" id="PTHR11705">
    <property type="entry name" value="PROTEASE FAMILY M14 CARBOXYPEPTIDASE A,B"/>
    <property type="match status" value="1"/>
</dbReference>
<organism evidence="15 16">
    <name type="scientific">Onchocerca volvulus</name>
    <dbReference type="NCBI Taxonomy" id="6282"/>
    <lineage>
        <taxon>Eukaryota</taxon>
        <taxon>Metazoa</taxon>
        <taxon>Ecdysozoa</taxon>
        <taxon>Nematoda</taxon>
        <taxon>Chromadorea</taxon>
        <taxon>Rhabditida</taxon>
        <taxon>Spirurina</taxon>
        <taxon>Spiruromorpha</taxon>
        <taxon>Filarioidea</taxon>
        <taxon>Onchocercidae</taxon>
        <taxon>Onchocerca</taxon>
    </lineage>
</organism>
<dbReference type="PROSITE" id="PS51670">
    <property type="entry name" value="SHKT"/>
    <property type="match status" value="1"/>
</dbReference>
<evidence type="ECO:0000256" key="1">
    <source>
        <dbReference type="ARBA" id="ARBA00001947"/>
    </source>
</evidence>
<dbReference type="InterPro" id="IPR036990">
    <property type="entry name" value="M14A-like_propep"/>
</dbReference>
<evidence type="ECO:0000259" key="13">
    <source>
        <dbReference type="PROSITE" id="PS51670"/>
    </source>
</evidence>
<evidence type="ECO:0000256" key="4">
    <source>
        <dbReference type="ARBA" id="ARBA00022670"/>
    </source>
</evidence>
<feature type="domain" description="ShKT" evidence="13">
    <location>
        <begin position="572"/>
        <end position="608"/>
    </location>
</feature>
<evidence type="ECO:0000256" key="7">
    <source>
        <dbReference type="ARBA" id="ARBA00022801"/>
    </source>
</evidence>
<dbReference type="CDD" id="cd03860">
    <property type="entry name" value="M14_CP_A-B_like"/>
    <property type="match status" value="1"/>
</dbReference>
<comment type="cofactor">
    <cofactor evidence="1">
        <name>Zn(2+)</name>
        <dbReference type="ChEBI" id="CHEBI:29105"/>
    </cofactor>
</comment>
<dbReference type="InterPro" id="IPR003582">
    <property type="entry name" value="ShKT_dom"/>
</dbReference>
<keyword evidence="10" id="KW-1015">Disulfide bond</keyword>
<keyword evidence="3" id="KW-0121">Carboxypeptidase</keyword>
<dbReference type="AlphaFoldDB" id="A0A8R1TLJ8"/>
<dbReference type="Gene3D" id="3.40.630.10">
    <property type="entry name" value="Zn peptidases"/>
    <property type="match status" value="1"/>
</dbReference>
<dbReference type="PROSITE" id="PS52035">
    <property type="entry name" value="PEPTIDASE_M14"/>
    <property type="match status" value="1"/>
</dbReference>
<dbReference type="SMART" id="SM00631">
    <property type="entry name" value="Zn_pept"/>
    <property type="match status" value="1"/>
</dbReference>